<evidence type="ECO:0000256" key="3">
    <source>
        <dbReference type="ARBA" id="ARBA00019900"/>
    </source>
</evidence>
<evidence type="ECO:0000256" key="6">
    <source>
        <dbReference type="ARBA" id="ARBA00022763"/>
    </source>
</evidence>
<dbReference type="SUPFAM" id="SSF53098">
    <property type="entry name" value="Ribonuclease H-like"/>
    <property type="match status" value="1"/>
</dbReference>
<dbReference type="InterPro" id="IPR038649">
    <property type="entry name" value="EXOI_SH3_sf"/>
</dbReference>
<dbReference type="Gene3D" id="3.30.1520.20">
    <property type="entry name" value="Exonuclease ExoI, domain 2"/>
    <property type="match status" value="1"/>
</dbReference>
<keyword evidence="11 14" id="KW-0234">DNA repair</keyword>
<dbReference type="PROSITE" id="PS51784">
    <property type="entry name" value="EXOI_SH3"/>
    <property type="match status" value="1"/>
</dbReference>
<dbReference type="GO" id="GO:0008310">
    <property type="term" value="F:single-stranded DNA 3'-5' DNA exonuclease activity"/>
    <property type="evidence" value="ECO:0007669"/>
    <property type="project" value="UniProtKB-EC"/>
</dbReference>
<dbReference type="InterPro" id="IPR058561">
    <property type="entry name" value="Exonuc_1_C"/>
</dbReference>
<keyword evidence="7 14" id="KW-0378">Hydrolase</keyword>
<organism evidence="18 19">
    <name type="scientific">Candidatus Blochmannia vicinus</name>
    <name type="common">nom. nud.</name>
    <dbReference type="NCBI Taxonomy" id="251540"/>
    <lineage>
        <taxon>Bacteria</taxon>
        <taxon>Pseudomonadati</taxon>
        <taxon>Pseudomonadota</taxon>
        <taxon>Gammaproteobacteria</taxon>
        <taxon>Enterobacterales</taxon>
        <taxon>Enterobacteriaceae</taxon>
        <taxon>ant endosymbionts</taxon>
        <taxon>Candidatus Blochmanniella</taxon>
    </lineage>
</organism>
<dbReference type="InterPro" id="IPR034747">
    <property type="entry name" value="EXOI_SH3"/>
</dbReference>
<dbReference type="Pfam" id="PF00929">
    <property type="entry name" value="RNase_T"/>
    <property type="match status" value="1"/>
</dbReference>
<dbReference type="InterPro" id="IPR012337">
    <property type="entry name" value="RNaseH-like_sf"/>
</dbReference>
<keyword evidence="8 14" id="KW-0269">Exonuclease</keyword>
<dbReference type="InterPro" id="IPR036397">
    <property type="entry name" value="RNaseH_sf"/>
</dbReference>
<feature type="domain" description="ExoI C-terminal" evidence="17">
    <location>
        <begin position="356"/>
        <end position="473"/>
    </location>
</feature>
<evidence type="ECO:0000256" key="10">
    <source>
        <dbReference type="ARBA" id="ARBA00023125"/>
    </source>
</evidence>
<evidence type="ECO:0000256" key="15">
    <source>
        <dbReference type="PIRSR" id="PIRSR000977-2"/>
    </source>
</evidence>
<evidence type="ECO:0000256" key="13">
    <source>
        <dbReference type="ARBA" id="ARBA00046792"/>
    </source>
</evidence>
<dbReference type="EC" id="3.1.11.1" evidence="2 14"/>
<dbReference type="InterPro" id="IPR013520">
    <property type="entry name" value="Ribonucl_H"/>
</dbReference>
<gene>
    <name evidence="18" type="primary">sbcB</name>
    <name evidence="18" type="ORF">M9393_00875</name>
</gene>
<evidence type="ECO:0000256" key="1">
    <source>
        <dbReference type="ARBA" id="ARBA00000563"/>
    </source>
</evidence>
<dbReference type="Pfam" id="PF08411">
    <property type="entry name" value="ExoI_SH3"/>
    <property type="match status" value="1"/>
</dbReference>
<dbReference type="Proteomes" id="UP001056209">
    <property type="component" value="Chromosome"/>
</dbReference>
<dbReference type="Gene3D" id="1.10.287.1240">
    <property type="match status" value="1"/>
</dbReference>
<keyword evidence="6 14" id="KW-0227">DNA damage</keyword>
<proteinExistence type="predicted"/>
<dbReference type="EMBL" id="CP097753">
    <property type="protein sequence ID" value="URJ28440.1"/>
    <property type="molecule type" value="Genomic_DNA"/>
</dbReference>
<evidence type="ECO:0000259" key="17">
    <source>
        <dbReference type="PROSITE" id="PS51785"/>
    </source>
</evidence>
<dbReference type="InterPro" id="IPR023607">
    <property type="entry name" value="Exodeoxyribonuclease_I"/>
</dbReference>
<dbReference type="GO" id="GO:0046872">
    <property type="term" value="F:metal ion binding"/>
    <property type="evidence" value="ECO:0007669"/>
    <property type="project" value="UniProtKB-KW"/>
</dbReference>
<evidence type="ECO:0000256" key="14">
    <source>
        <dbReference type="PIRNR" id="PIRNR000977"/>
    </source>
</evidence>
<evidence type="ECO:0000256" key="4">
    <source>
        <dbReference type="ARBA" id="ARBA00022722"/>
    </source>
</evidence>
<keyword evidence="10" id="KW-0238">DNA-binding</keyword>
<feature type="binding site" evidence="15">
    <location>
        <position position="167"/>
    </location>
    <ligand>
        <name>Mg(2+)</name>
        <dbReference type="ChEBI" id="CHEBI:18420"/>
        <label>2</label>
    </ligand>
</feature>
<evidence type="ECO:0000256" key="12">
    <source>
        <dbReference type="ARBA" id="ARBA00046035"/>
    </source>
</evidence>
<evidence type="ECO:0000256" key="11">
    <source>
        <dbReference type="ARBA" id="ARBA00023204"/>
    </source>
</evidence>
<dbReference type="CDD" id="cd06138">
    <property type="entry name" value="ExoI_N"/>
    <property type="match status" value="1"/>
</dbReference>
<keyword evidence="4 14" id="KW-0540">Nuclease</keyword>
<dbReference type="InterPro" id="IPR013620">
    <property type="entry name" value="Exonuc_1_SH3"/>
</dbReference>
<dbReference type="AlphaFoldDB" id="A0A9Q8TXD0"/>
<dbReference type="Gene3D" id="1.20.1280.70">
    <property type="entry name" value="Exonuclease ExoI, domain 3"/>
    <property type="match status" value="1"/>
</dbReference>
<evidence type="ECO:0000256" key="5">
    <source>
        <dbReference type="ARBA" id="ARBA00022723"/>
    </source>
</evidence>
<evidence type="ECO:0000313" key="18">
    <source>
        <dbReference type="EMBL" id="URJ28440.1"/>
    </source>
</evidence>
<evidence type="ECO:0000256" key="7">
    <source>
        <dbReference type="ARBA" id="ARBA00022801"/>
    </source>
</evidence>
<dbReference type="FunFam" id="3.30.420.10:FF:000033">
    <property type="entry name" value="Exodeoxyribonuclease I"/>
    <property type="match status" value="1"/>
</dbReference>
<accession>A0A9Q8TXD0</accession>
<dbReference type="RefSeq" id="WP_250248894.1">
    <property type="nucleotide sequence ID" value="NZ_CP097753.1"/>
</dbReference>
<evidence type="ECO:0000259" key="16">
    <source>
        <dbReference type="PROSITE" id="PS51784"/>
    </source>
</evidence>
<keyword evidence="5 15" id="KW-0479">Metal-binding</keyword>
<protein>
    <recommendedName>
        <fullName evidence="3 14">Exodeoxyribonuclease I</fullName>
        <ecNumber evidence="2 14">3.1.11.1</ecNumber>
    </recommendedName>
</protein>
<sequence>MNPSLDRPAQFAGIRTNDTLTPIEKEKVLFCRLSNDYLPDPKSVLITKITPQDTLHNGLIEPEFARRINQIFCTPKTCILGYNNIHFDDEFSRNIFYRNFYDPYIWAYQQGNSRWDLLHVLRTYYSLCPHGIIKWPLNNQNKPSFRLKDLTQANAIQHSNAHDAMSDVYATLELTKLTKRAQPQLFQFLFNHRTKYQLKKIIDLETMRPLIFITKKINNKYQNFLTYIAPITWHPINSNILIACDLNENIDTLLHLNINIIYQKLYSNHITIHDVLKTIPLQLIRLNACPTLIPINFFNKNNINVNHFTQFSPNYQHCLKNLNFLRIYENSVHLRKKIHTLYTIIESYIRQKALYHNSHVDSQLYHGFFNNSDRKIILNIQKTHPKNLKNLCTDNVDSRLKLLLYYYRARNFPSTLNQQEQKEWLNYIKNKLFNQNQSKSYNDNLNILLSIYSYDKQKTKLLHLLKKYYQYLYENCFNFHKE</sequence>
<dbReference type="GO" id="GO:0003677">
    <property type="term" value="F:DNA binding"/>
    <property type="evidence" value="ECO:0007669"/>
    <property type="project" value="UniProtKB-KW"/>
</dbReference>
<dbReference type="Pfam" id="PF26016">
    <property type="entry name" value="ExoI_C"/>
    <property type="match status" value="1"/>
</dbReference>
<dbReference type="PROSITE" id="PS51785">
    <property type="entry name" value="EXOI_C"/>
    <property type="match status" value="1"/>
</dbReference>
<dbReference type="PIRSF" id="PIRSF000977">
    <property type="entry name" value="Exodeoxyribonuclease_I"/>
    <property type="match status" value="1"/>
</dbReference>
<comment type="subunit">
    <text evidence="13">Monomer. Interacts with ssb (via C-terminus); this interaction stimulates the exonuclease activity by recruiting the enzyme to its substrate.</text>
</comment>
<dbReference type="GO" id="GO:0006281">
    <property type="term" value="P:DNA repair"/>
    <property type="evidence" value="ECO:0007669"/>
    <property type="project" value="UniProtKB-KW"/>
</dbReference>
<keyword evidence="9 15" id="KW-0460">Magnesium</keyword>
<name>A0A9Q8TXD0_9ENTR</name>
<feature type="domain" description="ExoI SH3-like" evidence="16">
    <location>
        <begin position="183"/>
        <end position="346"/>
    </location>
</feature>
<dbReference type="NCBIfam" id="NF008746">
    <property type="entry name" value="PRK11779.1"/>
    <property type="match status" value="1"/>
</dbReference>
<evidence type="ECO:0000313" key="19">
    <source>
        <dbReference type="Proteomes" id="UP001056209"/>
    </source>
</evidence>
<comment type="function">
    <text evidence="12">Degrades single-stranded DNA (ssDNA) in a highly processive manner. Also functions as a DNA deoxyribophosphodiesterase that releases deoxyribose-phosphate moieties following the cleavage of DNA at an apurinic/apyrimidinic (AP) site by either an AP endonuclease or AP lyase.</text>
</comment>
<evidence type="ECO:0000256" key="2">
    <source>
        <dbReference type="ARBA" id="ARBA00012108"/>
    </source>
</evidence>
<evidence type="ECO:0000256" key="9">
    <source>
        <dbReference type="ARBA" id="ARBA00022842"/>
    </source>
</evidence>
<evidence type="ECO:0000256" key="8">
    <source>
        <dbReference type="ARBA" id="ARBA00022839"/>
    </source>
</evidence>
<comment type="catalytic activity">
    <reaction evidence="1 14">
        <text>Exonucleolytic cleavage in the 3'- to 5'-direction to yield nucleoside 5'-phosphates.</text>
        <dbReference type="EC" id="3.1.11.1"/>
    </reaction>
</comment>
<comment type="cofactor">
    <cofactor evidence="15">
        <name>Mg(2+)</name>
        <dbReference type="ChEBI" id="CHEBI:18420"/>
    </cofactor>
    <text evidence="15">Binds 2 Mg(2+) ions per monomer.</text>
</comment>
<dbReference type="Gene3D" id="3.30.420.10">
    <property type="entry name" value="Ribonuclease H-like superfamily/Ribonuclease H"/>
    <property type="match status" value="1"/>
</dbReference>
<reference evidence="18" key="1">
    <citation type="submission" date="2022-05" db="EMBL/GenBank/DDBJ databases">
        <title>Impact of host demography and evolutionary history on endosymbiont molecular evolution: a test in carpenter ants (Genus Camponotus) and their Blochmannia endosymbionts.</title>
        <authorList>
            <person name="Manthey J.D."/>
            <person name="Giron J.C."/>
            <person name="Hruska J.P."/>
        </authorList>
    </citation>
    <scope>NUCLEOTIDE SEQUENCE</scope>
    <source>
        <strain evidence="18">C-039</strain>
    </source>
</reference>